<accession>A0A1V8NVF5</accession>
<organism evidence="3 4">
    <name type="scientific">Citrobacter braakii</name>
    <dbReference type="NCBI Taxonomy" id="57706"/>
    <lineage>
        <taxon>Bacteria</taxon>
        <taxon>Pseudomonadati</taxon>
        <taxon>Pseudomonadota</taxon>
        <taxon>Gammaproteobacteria</taxon>
        <taxon>Enterobacterales</taxon>
        <taxon>Enterobacteriaceae</taxon>
        <taxon>Citrobacter</taxon>
        <taxon>Citrobacter freundii complex</taxon>
    </lineage>
</organism>
<evidence type="ECO:0000313" key="2">
    <source>
        <dbReference type="EMBL" id="MBD3125063.1"/>
    </source>
</evidence>
<dbReference type="EMBL" id="NAEW01000010">
    <property type="protein sequence ID" value="OQM40401.1"/>
    <property type="molecule type" value="Genomic_DNA"/>
</dbReference>
<name>A0A1V8NVF5_CITBR</name>
<dbReference type="EMBL" id="JACXSK010000017">
    <property type="protein sequence ID" value="MBD3125063.1"/>
    <property type="molecule type" value="Genomic_DNA"/>
</dbReference>
<dbReference type="RefSeq" id="WP_049041558.1">
    <property type="nucleotide sequence ID" value="NZ_CABGPK010000001.1"/>
</dbReference>
<protein>
    <submittedName>
        <fullName evidence="3">DUF2633 domain-containing protein</fullName>
    </submittedName>
    <submittedName>
        <fullName evidence="2">DUF2633 family protein</fullName>
    </submittedName>
</protein>
<evidence type="ECO:0000313" key="3">
    <source>
        <dbReference type="EMBL" id="OQM40401.1"/>
    </source>
</evidence>
<reference evidence="2" key="2">
    <citation type="submission" date="2020-09" db="EMBL/GenBank/DDBJ databases">
        <title>Characterization of IncC plasmids in Enterobacterales of food-producing animals originating from China.</title>
        <authorList>
            <person name="Zhang Y."/>
            <person name="Lei C.-W."/>
        </authorList>
    </citation>
    <scope>NUCLEOTIDE SEQUENCE</scope>
    <source>
        <strain evidence="2">CC1</strain>
    </source>
</reference>
<evidence type="ECO:0000313" key="4">
    <source>
        <dbReference type="Proteomes" id="UP000192573"/>
    </source>
</evidence>
<feature type="region of interest" description="Disordered" evidence="1">
    <location>
        <begin position="47"/>
        <end position="67"/>
    </location>
</feature>
<sequence>MSQVTSLRKRHRFNSRMIRIVLLISFLFFFGRFVYSAIGAWHHHQNKKETQQITLPQQASPAQTDVR</sequence>
<dbReference type="Pfam" id="PF11119">
    <property type="entry name" value="DUF2633"/>
    <property type="match status" value="1"/>
</dbReference>
<dbReference type="InterPro" id="IPR022576">
    <property type="entry name" value="YfgG"/>
</dbReference>
<dbReference type="Proteomes" id="UP000605024">
    <property type="component" value="Unassembled WGS sequence"/>
</dbReference>
<gene>
    <name evidence="3" type="ORF">BZK42_19045</name>
    <name evidence="2" type="ORF">ID160_20535</name>
</gene>
<evidence type="ECO:0000256" key="1">
    <source>
        <dbReference type="SAM" id="MobiDB-lite"/>
    </source>
</evidence>
<feature type="compositionally biased region" description="Polar residues" evidence="1">
    <location>
        <begin position="51"/>
        <end position="67"/>
    </location>
</feature>
<comment type="caution">
    <text evidence="3">The sequence shown here is derived from an EMBL/GenBank/DDBJ whole genome shotgun (WGS) entry which is preliminary data.</text>
</comment>
<dbReference type="Proteomes" id="UP000192573">
    <property type="component" value="Unassembled WGS sequence"/>
</dbReference>
<proteinExistence type="predicted"/>
<dbReference type="AlphaFoldDB" id="A0A1V8NVF5"/>
<reference evidence="3 4" key="1">
    <citation type="submission" date="2017-03" db="EMBL/GenBank/DDBJ databases">
        <authorList>
            <person name="Afonso C.L."/>
            <person name="Miller P.J."/>
            <person name="Scott M.A."/>
            <person name="Spackman E."/>
            <person name="Goraichik I."/>
            <person name="Dimitrov K.M."/>
            <person name="Suarez D.L."/>
            <person name="Swayne D.E."/>
        </authorList>
    </citation>
    <scope>NUCLEOTIDE SEQUENCE [LARGE SCALE GENOMIC DNA]</scope>
    <source>
        <strain evidence="3 4">ATCC 51113</strain>
    </source>
</reference>